<feature type="transmembrane region" description="Helical" evidence="1">
    <location>
        <begin position="20"/>
        <end position="41"/>
    </location>
</feature>
<keyword evidence="1" id="KW-0472">Membrane</keyword>
<name>A0A1I6GZ39_9EURY</name>
<dbReference type="OrthoDB" id="228047at2157"/>
<evidence type="ECO:0000313" key="2">
    <source>
        <dbReference type="EMBL" id="SFR47466.1"/>
    </source>
</evidence>
<evidence type="ECO:0000313" key="3">
    <source>
        <dbReference type="Proteomes" id="UP000243250"/>
    </source>
</evidence>
<organism evidence="2 3">
    <name type="scientific">Halogeometricum limi</name>
    <dbReference type="NCBI Taxonomy" id="555875"/>
    <lineage>
        <taxon>Archaea</taxon>
        <taxon>Methanobacteriati</taxon>
        <taxon>Methanobacteriota</taxon>
        <taxon>Stenosarchaea group</taxon>
        <taxon>Halobacteria</taxon>
        <taxon>Halobacteriales</taxon>
        <taxon>Haloferacaceae</taxon>
        <taxon>Halogeometricum</taxon>
    </lineage>
</organism>
<keyword evidence="3" id="KW-1185">Reference proteome</keyword>
<proteinExistence type="predicted"/>
<reference evidence="3" key="1">
    <citation type="submission" date="2016-10" db="EMBL/GenBank/DDBJ databases">
        <authorList>
            <person name="Varghese N."/>
            <person name="Submissions S."/>
        </authorList>
    </citation>
    <scope>NUCLEOTIDE SEQUENCE [LARGE SCALE GENOMIC DNA]</scope>
    <source>
        <strain evidence="3">CGMCC 1.8711</strain>
    </source>
</reference>
<dbReference type="EMBL" id="FOYS01000002">
    <property type="protein sequence ID" value="SFR47466.1"/>
    <property type="molecule type" value="Genomic_DNA"/>
</dbReference>
<dbReference type="RefSeq" id="WP_175501433.1">
    <property type="nucleotide sequence ID" value="NZ_FOYS01000002.1"/>
</dbReference>
<evidence type="ECO:0000256" key="1">
    <source>
        <dbReference type="SAM" id="Phobius"/>
    </source>
</evidence>
<dbReference type="AlphaFoldDB" id="A0A1I6GZ39"/>
<sequence length="45" mass="4828">MNLPGTFDHDAWRTVAATGVGYGLLLLAMTVVLFVLPYLVVSSFA</sequence>
<keyword evidence="1" id="KW-0812">Transmembrane</keyword>
<gene>
    <name evidence="2" type="ORF">SAMN04488124_1734</name>
</gene>
<accession>A0A1I6GZ39</accession>
<keyword evidence="1" id="KW-1133">Transmembrane helix</keyword>
<dbReference type="STRING" id="555875.SAMN04488124_1734"/>
<dbReference type="Proteomes" id="UP000243250">
    <property type="component" value="Unassembled WGS sequence"/>
</dbReference>
<protein>
    <submittedName>
        <fullName evidence="2">Uncharacterized protein</fullName>
    </submittedName>
</protein>